<sequence>MRLHSAPPLSIGLAVLLALGTAISTPAAAQASPTAGSTDSANPTALGQALMQSIQNKRFAEAIEQADRLLSLQPEQPEWLLQRGVALLNLGQENAAAQLFERLLERYPNHSAPLINLAAVRARQNRLDEARALLVRAVEQGNSNRLEAQQSLANVYLGLAWQTYQQILAQAPANADTALLQKRLTAIELALKPSNAGPAQNLLAQTPASNASTGGRALRLSPNAAALAETAPLRNQSLTIQKVALQVPPENPTTAPAGLTEGGTTALPLTETLANTLEGWRQAWQQADLNAYSGYYAANFRSPTFNDRAAWLAYKQRVFANAGKIQLELSQIQWETRGEWARVSFQQRYQSQVYQANDRKQLEWRQTPSGWKIQREISLSGTPQPTQQPLAKTPARRVTPTAENRRPAPMQAVPVAPPPNTAPPSNSTNAVVSFRY</sequence>
<dbReference type="OrthoDB" id="5294075at2"/>
<feature type="repeat" description="TPR" evidence="1">
    <location>
        <begin position="77"/>
        <end position="110"/>
    </location>
</feature>
<dbReference type="InterPro" id="IPR011990">
    <property type="entry name" value="TPR-like_helical_dom_sf"/>
</dbReference>
<name>A0A368L0X6_9BURK</name>
<dbReference type="InterPro" id="IPR056203">
    <property type="entry name" value="Cds6_C"/>
</dbReference>
<feature type="domain" description="Cds6 C-terminal" evidence="4">
    <location>
        <begin position="273"/>
        <end position="376"/>
    </location>
</feature>
<evidence type="ECO:0000313" key="6">
    <source>
        <dbReference type="Proteomes" id="UP000252357"/>
    </source>
</evidence>
<keyword evidence="3" id="KW-0732">Signal</keyword>
<dbReference type="Gene3D" id="1.25.40.10">
    <property type="entry name" value="Tetratricopeptide repeat domain"/>
    <property type="match status" value="1"/>
</dbReference>
<keyword evidence="6" id="KW-1185">Reference proteome</keyword>
<feature type="signal peptide" evidence="3">
    <location>
        <begin position="1"/>
        <end position="31"/>
    </location>
</feature>
<feature type="region of interest" description="Disordered" evidence="2">
    <location>
        <begin position="379"/>
        <end position="436"/>
    </location>
</feature>
<organism evidence="5 6">
    <name type="scientific">Parvibium lacunae</name>
    <dbReference type="NCBI Taxonomy" id="1888893"/>
    <lineage>
        <taxon>Bacteria</taxon>
        <taxon>Pseudomonadati</taxon>
        <taxon>Pseudomonadota</taxon>
        <taxon>Betaproteobacteria</taxon>
        <taxon>Burkholderiales</taxon>
        <taxon>Alcaligenaceae</taxon>
        <taxon>Parvibium</taxon>
    </lineage>
</organism>
<feature type="compositionally biased region" description="Polar residues" evidence="2">
    <location>
        <begin position="379"/>
        <end position="390"/>
    </location>
</feature>
<dbReference type="InterPro" id="IPR032710">
    <property type="entry name" value="NTF2-like_dom_sf"/>
</dbReference>
<dbReference type="Pfam" id="PF24125">
    <property type="entry name" value="Cds6_C"/>
    <property type="match status" value="1"/>
</dbReference>
<proteinExistence type="predicted"/>
<dbReference type="AlphaFoldDB" id="A0A368L0X6"/>
<dbReference type="SMART" id="SM00028">
    <property type="entry name" value="TPR"/>
    <property type="match status" value="2"/>
</dbReference>
<accession>A0A368L0X6</accession>
<evidence type="ECO:0000259" key="4">
    <source>
        <dbReference type="Pfam" id="PF24125"/>
    </source>
</evidence>
<evidence type="ECO:0000256" key="3">
    <source>
        <dbReference type="SAM" id="SignalP"/>
    </source>
</evidence>
<evidence type="ECO:0000313" key="5">
    <source>
        <dbReference type="EMBL" id="RCS57057.1"/>
    </source>
</evidence>
<dbReference type="SUPFAM" id="SSF54427">
    <property type="entry name" value="NTF2-like"/>
    <property type="match status" value="1"/>
</dbReference>
<dbReference type="InterPro" id="IPR019734">
    <property type="entry name" value="TPR_rpt"/>
</dbReference>
<keyword evidence="1" id="KW-0802">TPR repeat</keyword>
<evidence type="ECO:0000256" key="2">
    <source>
        <dbReference type="SAM" id="MobiDB-lite"/>
    </source>
</evidence>
<dbReference type="RefSeq" id="WP_114403199.1">
    <property type="nucleotide sequence ID" value="NZ_QPGB01000004.1"/>
</dbReference>
<feature type="chain" id="PRO_5016852868" description="Cds6 C-terminal domain-containing protein" evidence="3">
    <location>
        <begin position="32"/>
        <end position="436"/>
    </location>
</feature>
<dbReference type="PROSITE" id="PS50005">
    <property type="entry name" value="TPR"/>
    <property type="match status" value="1"/>
</dbReference>
<dbReference type="Pfam" id="PF13432">
    <property type="entry name" value="TPR_16"/>
    <property type="match status" value="1"/>
</dbReference>
<evidence type="ECO:0000256" key="1">
    <source>
        <dbReference type="PROSITE-ProRule" id="PRU00339"/>
    </source>
</evidence>
<dbReference type="Gene3D" id="3.10.450.50">
    <property type="match status" value="1"/>
</dbReference>
<comment type="caution">
    <text evidence="5">The sequence shown here is derived from an EMBL/GenBank/DDBJ whole genome shotgun (WGS) entry which is preliminary data.</text>
</comment>
<dbReference type="SUPFAM" id="SSF48452">
    <property type="entry name" value="TPR-like"/>
    <property type="match status" value="1"/>
</dbReference>
<protein>
    <recommendedName>
        <fullName evidence="4">Cds6 C-terminal domain-containing protein</fullName>
    </recommendedName>
</protein>
<gene>
    <name evidence="5" type="ORF">DU000_09630</name>
</gene>
<dbReference type="Proteomes" id="UP000252357">
    <property type="component" value="Unassembled WGS sequence"/>
</dbReference>
<reference evidence="5 6" key="1">
    <citation type="journal article" date="2018" name="Int. J. Syst. Evol. Microbiol.">
        <title>Parvibium lacunae gen. nov., sp. nov., a new member of the family Alcaligenaceae isolated from a freshwater pond.</title>
        <authorList>
            <person name="Chen W.M."/>
            <person name="Xie P.B."/>
            <person name="Hsu M.Y."/>
            <person name="Sheu S.Y."/>
        </authorList>
    </citation>
    <scope>NUCLEOTIDE SEQUENCE [LARGE SCALE GENOMIC DNA]</scope>
    <source>
        <strain evidence="5 6">KMB9</strain>
    </source>
</reference>
<dbReference type="EMBL" id="QPGB01000004">
    <property type="protein sequence ID" value="RCS57057.1"/>
    <property type="molecule type" value="Genomic_DNA"/>
</dbReference>